<organism evidence="1 2">
    <name type="scientific">Stylonychia lemnae</name>
    <name type="common">Ciliate</name>
    <dbReference type="NCBI Taxonomy" id="5949"/>
    <lineage>
        <taxon>Eukaryota</taxon>
        <taxon>Sar</taxon>
        <taxon>Alveolata</taxon>
        <taxon>Ciliophora</taxon>
        <taxon>Intramacronucleata</taxon>
        <taxon>Spirotrichea</taxon>
        <taxon>Stichotrichia</taxon>
        <taxon>Sporadotrichida</taxon>
        <taxon>Oxytrichidae</taxon>
        <taxon>Stylonychinae</taxon>
        <taxon>Stylonychia</taxon>
    </lineage>
</organism>
<keyword evidence="2" id="KW-1185">Reference proteome</keyword>
<proteinExistence type="predicted"/>
<dbReference type="AlphaFoldDB" id="A0A078B1F6"/>
<gene>
    <name evidence="1" type="primary">Contig7630.g8139</name>
    <name evidence="1" type="ORF">STYLEM_16150</name>
</gene>
<sequence>MPIRIENSKSQANSFVNQSLENIGLRSKRLSYNSQTLSLTLSVQPSNRSQHELSVDQVKSQEKNQKNQLNGQAGTFSTLSNKESLRISRNVMSSVYTQDIKTIRSKNMANQSDSDSRKYNLIMKKLVQIQGKDILNPRSIGEEQNHSKQIRHKTKNHLLDAFKPKFQTYLPSIIGFQAAEKLKQQNNVYFNHGQNECSI</sequence>
<evidence type="ECO:0000313" key="1">
    <source>
        <dbReference type="EMBL" id="CDW87048.1"/>
    </source>
</evidence>
<evidence type="ECO:0000313" key="2">
    <source>
        <dbReference type="Proteomes" id="UP000039865"/>
    </source>
</evidence>
<dbReference type="Proteomes" id="UP000039865">
    <property type="component" value="Unassembled WGS sequence"/>
</dbReference>
<name>A0A078B1F6_STYLE</name>
<protein>
    <submittedName>
        <fullName evidence="1">Uncharacterized protein</fullName>
    </submittedName>
</protein>
<accession>A0A078B1F6</accession>
<dbReference type="InParanoid" id="A0A078B1F6"/>
<dbReference type="EMBL" id="CCKQ01015241">
    <property type="protein sequence ID" value="CDW87048.1"/>
    <property type="molecule type" value="Genomic_DNA"/>
</dbReference>
<reference evidence="1 2" key="1">
    <citation type="submission" date="2014-06" db="EMBL/GenBank/DDBJ databases">
        <authorList>
            <person name="Swart Estienne"/>
        </authorList>
    </citation>
    <scope>NUCLEOTIDE SEQUENCE [LARGE SCALE GENOMIC DNA]</scope>
    <source>
        <strain evidence="1 2">130c</strain>
    </source>
</reference>